<dbReference type="AlphaFoldDB" id="A0A915CTF4"/>
<dbReference type="WBParaSite" id="jg12038">
    <property type="protein sequence ID" value="jg12038"/>
    <property type="gene ID" value="jg12038"/>
</dbReference>
<accession>A0A915CTF4</accession>
<sequence>MSFAPKLTICALHPSNRIHGKTLRLYFLIGSFTSGSFPASFFQAHLIIGVPKLFEEFSKIYKPKTGNFDMNQNGISGRIAAIAHLEKPIMKAILSSPLKKFQQIKRC</sequence>
<proteinExistence type="predicted"/>
<evidence type="ECO:0000313" key="1">
    <source>
        <dbReference type="Proteomes" id="UP000887574"/>
    </source>
</evidence>
<reference evidence="2" key="1">
    <citation type="submission" date="2022-11" db="UniProtKB">
        <authorList>
            <consortium name="WormBaseParasite"/>
        </authorList>
    </citation>
    <scope>IDENTIFICATION</scope>
</reference>
<name>A0A915CTF4_9BILA</name>
<organism evidence="1 2">
    <name type="scientific">Ditylenchus dipsaci</name>
    <dbReference type="NCBI Taxonomy" id="166011"/>
    <lineage>
        <taxon>Eukaryota</taxon>
        <taxon>Metazoa</taxon>
        <taxon>Ecdysozoa</taxon>
        <taxon>Nematoda</taxon>
        <taxon>Chromadorea</taxon>
        <taxon>Rhabditida</taxon>
        <taxon>Tylenchina</taxon>
        <taxon>Tylenchomorpha</taxon>
        <taxon>Sphaerularioidea</taxon>
        <taxon>Anguinidae</taxon>
        <taxon>Anguininae</taxon>
        <taxon>Ditylenchus</taxon>
    </lineage>
</organism>
<evidence type="ECO:0000313" key="2">
    <source>
        <dbReference type="WBParaSite" id="jg12038"/>
    </source>
</evidence>
<dbReference type="Proteomes" id="UP000887574">
    <property type="component" value="Unplaced"/>
</dbReference>
<protein>
    <submittedName>
        <fullName evidence="2">Uncharacterized protein</fullName>
    </submittedName>
</protein>
<keyword evidence="1" id="KW-1185">Reference proteome</keyword>